<reference evidence="2" key="1">
    <citation type="journal article" date="2019" name="Plant J.">
        <title>Chlorella vulgaris genome assembly and annotation reveals the molecular basis for metabolic acclimation to high light conditions.</title>
        <authorList>
            <person name="Cecchin M."/>
            <person name="Marcolungo L."/>
            <person name="Rossato M."/>
            <person name="Girolomoni L."/>
            <person name="Cosentino E."/>
            <person name="Cuine S."/>
            <person name="Li-Beisson Y."/>
            <person name="Delledonne M."/>
            <person name="Ballottari M."/>
        </authorList>
    </citation>
    <scope>NUCLEOTIDE SEQUENCE</scope>
    <source>
        <strain evidence="2">211/11P</strain>
    </source>
</reference>
<name>A0A9D4TNU1_CHLVU</name>
<protein>
    <submittedName>
        <fullName evidence="2">Uncharacterized protein</fullName>
    </submittedName>
</protein>
<dbReference type="AlphaFoldDB" id="A0A9D4TNU1"/>
<evidence type="ECO:0000313" key="2">
    <source>
        <dbReference type="EMBL" id="KAI3430687.1"/>
    </source>
</evidence>
<proteinExistence type="predicted"/>
<feature type="region of interest" description="Disordered" evidence="1">
    <location>
        <begin position="472"/>
        <end position="512"/>
    </location>
</feature>
<evidence type="ECO:0000313" key="3">
    <source>
        <dbReference type="Proteomes" id="UP001055712"/>
    </source>
</evidence>
<organism evidence="2 3">
    <name type="scientific">Chlorella vulgaris</name>
    <name type="common">Green alga</name>
    <dbReference type="NCBI Taxonomy" id="3077"/>
    <lineage>
        <taxon>Eukaryota</taxon>
        <taxon>Viridiplantae</taxon>
        <taxon>Chlorophyta</taxon>
        <taxon>core chlorophytes</taxon>
        <taxon>Trebouxiophyceae</taxon>
        <taxon>Chlorellales</taxon>
        <taxon>Chlorellaceae</taxon>
        <taxon>Chlorella clade</taxon>
        <taxon>Chlorella</taxon>
    </lineage>
</organism>
<dbReference type="EMBL" id="SIDB01000007">
    <property type="protein sequence ID" value="KAI3430687.1"/>
    <property type="molecule type" value="Genomic_DNA"/>
</dbReference>
<evidence type="ECO:0000256" key="1">
    <source>
        <dbReference type="SAM" id="MobiDB-lite"/>
    </source>
</evidence>
<reference evidence="2" key="2">
    <citation type="submission" date="2020-11" db="EMBL/GenBank/DDBJ databases">
        <authorList>
            <person name="Cecchin M."/>
            <person name="Marcolungo L."/>
            <person name="Rossato M."/>
            <person name="Girolomoni L."/>
            <person name="Cosentino E."/>
            <person name="Cuine S."/>
            <person name="Li-Beisson Y."/>
            <person name="Delledonne M."/>
            <person name="Ballottari M."/>
        </authorList>
    </citation>
    <scope>NUCLEOTIDE SEQUENCE</scope>
    <source>
        <strain evidence="2">211/11P</strain>
        <tissue evidence="2">Whole cell</tissue>
    </source>
</reference>
<dbReference type="Proteomes" id="UP001055712">
    <property type="component" value="Unassembled WGS sequence"/>
</dbReference>
<feature type="region of interest" description="Disordered" evidence="1">
    <location>
        <begin position="310"/>
        <end position="330"/>
    </location>
</feature>
<gene>
    <name evidence="2" type="ORF">D9Q98_005276</name>
</gene>
<accession>A0A9D4TNU1</accession>
<dbReference type="OrthoDB" id="514916at2759"/>
<comment type="caution">
    <text evidence="2">The sequence shown here is derived from an EMBL/GenBank/DDBJ whole genome shotgun (WGS) entry which is preliminary data.</text>
</comment>
<feature type="compositionally biased region" description="Low complexity" evidence="1">
    <location>
        <begin position="496"/>
        <end position="508"/>
    </location>
</feature>
<keyword evidence="3" id="KW-1185">Reference proteome</keyword>
<sequence length="641" mass="64754">MAEEPAHLRLDRRRAHLQFASWRLSSSILRSQGSVALPAPAVAAQATDTDYVVARHAALLNGLTQQPRGCYCFLEEGGQGQEDHEAQAVLYQVDLGEGSKPPQLQRVSGLPQMQQELPAGGLTSGSLPPSVVEVQTARVAGGDEDAASTSGSLLLLSSGQGDLSLVARPAAGAQGTAALSTPVFPLRPPPPLQGARPVHLLAAFLLPCSQATGSDAAGTATICCILWTPRPRSDGQPSRCEVHAVQLAAQLAPPLRLHVEAVQLLRVSDLPPHGVLVSPAACSVLLALQPSSASLEEEATAQRAAAAAAAASGARQQEQEGGGEDAEAVSPRTLQAAVARLAAYTSEEPVGALPHQQYADLYRETGPDGVGAMGAEPSCSLYTFGLAEAAGASAGAAAAGSEAASDPAASDSAGAAGAAAAAAAAAGHGAQAIAGAGDGPGPAPASSGPVLRLIHTLSCQPHKLLTCHLELPAGGAQEPPTPDTHLPQGGGGSGGDSPSQQQQQQPQQADSVGSAPRLLLGLTDDVDCAVVVVACGSGGFEVAHVTSVPAMAYVAAGKMQRKFLLLAPPGGDVACALVETQQYAYLYRGVTPPQQYGEHQVVDMELTGGRHGLLGAVLAGNRTGACRLLLLAREGLSVVDL</sequence>